<feature type="region of interest" description="Disordered" evidence="1">
    <location>
        <begin position="141"/>
        <end position="182"/>
    </location>
</feature>
<feature type="compositionally biased region" description="Low complexity" evidence="1">
    <location>
        <begin position="147"/>
        <end position="168"/>
    </location>
</feature>
<protein>
    <submittedName>
        <fullName evidence="3">Uncharacterized protein</fullName>
    </submittedName>
</protein>
<evidence type="ECO:0000256" key="1">
    <source>
        <dbReference type="SAM" id="MobiDB-lite"/>
    </source>
</evidence>
<keyword evidence="4" id="KW-1185">Reference proteome</keyword>
<name>A0A1Q5QAK3_TALAT</name>
<comment type="caution">
    <text evidence="3">The sequence shown here is derived from an EMBL/GenBank/DDBJ whole genome shotgun (WGS) entry which is preliminary data.</text>
</comment>
<sequence>MSGISTSGIIVIVVVVSGLLVAIFWSFSAHYSRGSTMADATHQISHEQDAYMRQVRQRTHQHAYAESLSAIGDGATTTRTSQVWSNTHNGGAATSPNTPMTPVAVAVAGSRRMSNQNPYFPREKDGSRVNYSAYDEQADYYEEQSPYGNNTYNEYGYEQQQQQPLPQQSDEKAQPIQPHQQV</sequence>
<keyword evidence="2" id="KW-1133">Transmembrane helix</keyword>
<evidence type="ECO:0000313" key="4">
    <source>
        <dbReference type="Proteomes" id="UP000214365"/>
    </source>
</evidence>
<dbReference type="GeneID" id="31001816"/>
<organism evidence="3 4">
    <name type="scientific">Talaromyces atroroseus</name>
    <dbReference type="NCBI Taxonomy" id="1441469"/>
    <lineage>
        <taxon>Eukaryota</taxon>
        <taxon>Fungi</taxon>
        <taxon>Dikarya</taxon>
        <taxon>Ascomycota</taxon>
        <taxon>Pezizomycotina</taxon>
        <taxon>Eurotiomycetes</taxon>
        <taxon>Eurotiomycetidae</taxon>
        <taxon>Eurotiales</taxon>
        <taxon>Trichocomaceae</taxon>
        <taxon>Talaromyces</taxon>
        <taxon>Talaromyces sect. Trachyspermi</taxon>
    </lineage>
</organism>
<proteinExistence type="predicted"/>
<dbReference type="Proteomes" id="UP000214365">
    <property type="component" value="Unassembled WGS sequence"/>
</dbReference>
<dbReference type="AlphaFoldDB" id="A0A1Q5QAK3"/>
<dbReference type="RefSeq" id="XP_020123094.1">
    <property type="nucleotide sequence ID" value="XM_020261794.1"/>
</dbReference>
<gene>
    <name evidence="3" type="ORF">UA08_02061</name>
</gene>
<feature type="region of interest" description="Disordered" evidence="1">
    <location>
        <begin position="81"/>
        <end position="100"/>
    </location>
</feature>
<dbReference type="OrthoDB" id="4225519at2759"/>
<keyword evidence="2" id="KW-0472">Membrane</keyword>
<dbReference type="EMBL" id="LFMY01000002">
    <property type="protein sequence ID" value="OKL62973.1"/>
    <property type="molecule type" value="Genomic_DNA"/>
</dbReference>
<evidence type="ECO:0000256" key="2">
    <source>
        <dbReference type="SAM" id="Phobius"/>
    </source>
</evidence>
<evidence type="ECO:0000313" key="3">
    <source>
        <dbReference type="EMBL" id="OKL62973.1"/>
    </source>
</evidence>
<feature type="transmembrane region" description="Helical" evidence="2">
    <location>
        <begin position="6"/>
        <end position="27"/>
    </location>
</feature>
<accession>A0A1Q5QAK3</accession>
<reference evidence="3 4" key="1">
    <citation type="submission" date="2015-06" db="EMBL/GenBank/DDBJ databases">
        <title>Talaromyces atroroseus IBT 11181 draft genome.</title>
        <authorList>
            <person name="Rasmussen K.B."/>
            <person name="Rasmussen S."/>
            <person name="Petersen B."/>
            <person name="Sicheritz-Ponten T."/>
            <person name="Mortensen U.H."/>
            <person name="Thrane U."/>
        </authorList>
    </citation>
    <scope>NUCLEOTIDE SEQUENCE [LARGE SCALE GENOMIC DNA]</scope>
    <source>
        <strain evidence="3 4">IBT 11181</strain>
    </source>
</reference>
<keyword evidence="2" id="KW-0812">Transmembrane</keyword>